<protein>
    <submittedName>
        <fullName evidence="1">Periodic tryptophan protein 2</fullName>
    </submittedName>
</protein>
<organism evidence="1 2">
    <name type="scientific">Neofusicoccum parvum</name>
    <dbReference type="NCBI Taxonomy" id="310453"/>
    <lineage>
        <taxon>Eukaryota</taxon>
        <taxon>Fungi</taxon>
        <taxon>Dikarya</taxon>
        <taxon>Ascomycota</taxon>
        <taxon>Pezizomycotina</taxon>
        <taxon>Dothideomycetes</taxon>
        <taxon>Dothideomycetes incertae sedis</taxon>
        <taxon>Botryosphaeriales</taxon>
        <taxon>Botryosphaeriaceae</taxon>
        <taxon>Neofusicoccum</taxon>
    </lineage>
</organism>
<dbReference type="Proteomes" id="UP001165186">
    <property type="component" value="Unassembled WGS sequence"/>
</dbReference>
<comment type="caution">
    <text evidence="1">The sequence shown here is derived from an EMBL/GenBank/DDBJ whole genome shotgun (WGS) entry which is preliminary data.</text>
</comment>
<evidence type="ECO:0000313" key="2">
    <source>
        <dbReference type="Proteomes" id="UP001165186"/>
    </source>
</evidence>
<name>A0ACB5S0Q2_9PEZI</name>
<proteinExistence type="predicted"/>
<sequence length="828" mass="91002">MKTDFRFSNLLGTVYSRGNLLFTPDGTCLLSPVGNRVSVFDLVNNKSHTLPFSHRRNIARIALNPRGNLLLSVDEDGRAILTNVPRRIALYHFSFRSPVSSIVFAPDGRQFAAAIGRQIEVWHTPSTPDAGADGELEFAPFVRHRMYTVSKDGALFEWQYLPKPGAMDEDEPEEDTERWRIAEKHYFMQNNAHVTCAAFHAETNLLVVGFSNGIFGIHELPEFSTIQNLSISQNDIDFVTINKTGEWLAFGASKLGQLLVWEWQSESYILKQQGHFDSMNSIVYSPDGQRIITCADDGKIKVWDVASGFCIVTFTEHTSGVTACEFAKRGNVLFTASLDGSVRAWDLIRYRNFRTFTAPKRLSFSSIAVDPSGEVICAGSRDDPDIHIWSVQTGQLLDTLSGHEAPVACLAFAPNGGNIVSGSWDHTVRIWDIFARTQTSEPLQLQSDVLSLAFRPDSKQIAVATLDGQLSFWSVSEATQVGGLDGRRDVSGGRKMTDRRTAANVAGTKSFQTITYSTDGTCVLAGGNSKYICLYDVQSGVLLKKYTVSVNLSLDGTQEFLNSKLLSEGGPRGLIDETGDASDLEDRLAGDKTLPGAQRGGDMSSRRTRPEVRVPAVAFAPTGRAFCAASTEGLLIYGLDNTLQFDPFDLDVTVTPESTLAAVKEGQYLRALAMAFRLNERGLIARVYYATPLPDVALVVRDLPQVYLARLLRFVAAQANESPHLEFNLRWIEALLTSHGRVLKDRQGEFAPELRAVQKVVAKVQREVARLAEENVYAIDFLLAQPVGRQGGALGADEVLGLVEGGEEMEVEEGESSGGESEEWMGLD</sequence>
<reference evidence="1" key="1">
    <citation type="submission" date="2024-09" db="EMBL/GenBank/DDBJ databases">
        <title>Draft Genome Sequences of Neofusicoccum parvum.</title>
        <authorList>
            <person name="Ashida A."/>
            <person name="Camagna M."/>
            <person name="Tanaka A."/>
            <person name="Takemoto D."/>
        </authorList>
    </citation>
    <scope>NUCLEOTIDE SEQUENCE</scope>
    <source>
        <strain evidence="1">PPO83</strain>
    </source>
</reference>
<evidence type="ECO:0000313" key="1">
    <source>
        <dbReference type="EMBL" id="GME25966.1"/>
    </source>
</evidence>
<gene>
    <name evidence="1" type="primary">g3215</name>
    <name evidence="1" type="ORF">NpPPO83_00003215</name>
</gene>
<accession>A0ACB5S0Q2</accession>
<keyword evidence="2" id="KW-1185">Reference proteome</keyword>
<dbReference type="EMBL" id="BSXG01000024">
    <property type="protein sequence ID" value="GME25966.1"/>
    <property type="molecule type" value="Genomic_DNA"/>
</dbReference>